<protein>
    <recommendedName>
        <fullName evidence="1">DUF218 domain-containing protein</fullName>
    </recommendedName>
</protein>
<gene>
    <name evidence="2" type="ORF">J4Q44_G00261670</name>
</gene>
<dbReference type="AlphaFoldDB" id="A0AAN8L720"/>
<accession>A0AAN8L720</accession>
<dbReference type="Proteomes" id="UP001356427">
    <property type="component" value="Unassembled WGS sequence"/>
</dbReference>
<reference evidence="2 3" key="1">
    <citation type="submission" date="2021-04" db="EMBL/GenBank/DDBJ databases">
        <authorList>
            <person name="De Guttry C."/>
            <person name="Zahm M."/>
            <person name="Klopp C."/>
            <person name="Cabau C."/>
            <person name="Louis A."/>
            <person name="Berthelot C."/>
            <person name="Parey E."/>
            <person name="Roest Crollius H."/>
            <person name="Montfort J."/>
            <person name="Robinson-Rechavi M."/>
            <person name="Bucao C."/>
            <person name="Bouchez O."/>
            <person name="Gislard M."/>
            <person name="Lluch J."/>
            <person name="Milhes M."/>
            <person name="Lampietro C."/>
            <person name="Lopez Roques C."/>
            <person name="Donnadieu C."/>
            <person name="Braasch I."/>
            <person name="Desvignes T."/>
            <person name="Postlethwait J."/>
            <person name="Bobe J."/>
            <person name="Wedekind C."/>
            <person name="Guiguen Y."/>
        </authorList>
    </citation>
    <scope>NUCLEOTIDE SEQUENCE [LARGE SCALE GENOMIC DNA]</scope>
    <source>
        <strain evidence="2">Cs_M1</strain>
        <tissue evidence="2">Blood</tissue>
    </source>
</reference>
<feature type="domain" description="DUF218" evidence="1">
    <location>
        <begin position="1"/>
        <end position="60"/>
    </location>
</feature>
<name>A0AAN8L720_9TELE</name>
<proteinExistence type="predicted"/>
<comment type="caution">
    <text evidence="2">The sequence shown here is derived from an EMBL/GenBank/DDBJ whole genome shotgun (WGS) entry which is preliminary data.</text>
</comment>
<dbReference type="PANTHER" id="PTHR30336:SF20">
    <property type="entry name" value="DUF218 DOMAIN-CONTAINING PROTEIN"/>
    <property type="match status" value="1"/>
</dbReference>
<evidence type="ECO:0000313" key="2">
    <source>
        <dbReference type="EMBL" id="KAK6303713.1"/>
    </source>
</evidence>
<dbReference type="GO" id="GO:0005886">
    <property type="term" value="C:plasma membrane"/>
    <property type="evidence" value="ECO:0007669"/>
    <property type="project" value="TreeGrafter"/>
</dbReference>
<dbReference type="InterPro" id="IPR051599">
    <property type="entry name" value="Cell_Envelope_Assoc"/>
</dbReference>
<sequence>MGVPRGSILLETEAINTGDNICFSYRLLKERNIPANRVILVQQPFMERRVFATFLRQWPAIVTSRQMGLCLPPPHCGHCHGSHHIHGVLERICDYPQKGFQVEQEITPSALSAYHWFLQAGYIPK</sequence>
<dbReference type="Gene3D" id="3.40.50.620">
    <property type="entry name" value="HUPs"/>
    <property type="match status" value="1"/>
</dbReference>
<dbReference type="InterPro" id="IPR003848">
    <property type="entry name" value="DUF218"/>
</dbReference>
<dbReference type="PANTHER" id="PTHR30336">
    <property type="entry name" value="INNER MEMBRANE PROTEIN, PROBABLE PERMEASE"/>
    <property type="match status" value="1"/>
</dbReference>
<dbReference type="EMBL" id="JAGTTL010000024">
    <property type="protein sequence ID" value="KAK6303713.1"/>
    <property type="molecule type" value="Genomic_DNA"/>
</dbReference>
<dbReference type="CDD" id="cd06259">
    <property type="entry name" value="YdcF-like"/>
    <property type="match status" value="1"/>
</dbReference>
<evidence type="ECO:0000313" key="3">
    <source>
        <dbReference type="Proteomes" id="UP001356427"/>
    </source>
</evidence>
<organism evidence="2 3">
    <name type="scientific">Coregonus suidteri</name>
    <dbReference type="NCBI Taxonomy" id="861788"/>
    <lineage>
        <taxon>Eukaryota</taxon>
        <taxon>Metazoa</taxon>
        <taxon>Chordata</taxon>
        <taxon>Craniata</taxon>
        <taxon>Vertebrata</taxon>
        <taxon>Euteleostomi</taxon>
        <taxon>Actinopterygii</taxon>
        <taxon>Neopterygii</taxon>
        <taxon>Teleostei</taxon>
        <taxon>Protacanthopterygii</taxon>
        <taxon>Salmoniformes</taxon>
        <taxon>Salmonidae</taxon>
        <taxon>Coregoninae</taxon>
        <taxon>Coregonus</taxon>
    </lineage>
</organism>
<evidence type="ECO:0000259" key="1">
    <source>
        <dbReference type="Pfam" id="PF02698"/>
    </source>
</evidence>
<dbReference type="Pfam" id="PF02698">
    <property type="entry name" value="DUF218"/>
    <property type="match status" value="1"/>
</dbReference>
<keyword evidence="3" id="KW-1185">Reference proteome</keyword>
<dbReference type="InterPro" id="IPR014729">
    <property type="entry name" value="Rossmann-like_a/b/a_fold"/>
</dbReference>